<proteinExistence type="predicted"/>
<gene>
    <name evidence="2" type="ORF">PSTG_18721</name>
</gene>
<dbReference type="AlphaFoldDB" id="A0A0L0ULJ5"/>
<feature type="non-terminal residue" evidence="2">
    <location>
        <position position="1"/>
    </location>
</feature>
<dbReference type="Proteomes" id="UP000054564">
    <property type="component" value="Unassembled WGS sequence"/>
</dbReference>
<keyword evidence="3" id="KW-1185">Reference proteome</keyword>
<reference evidence="3" key="1">
    <citation type="submission" date="2014-03" db="EMBL/GenBank/DDBJ databases">
        <title>The Genome Sequence of Puccinia striiformis f. sp. tritici PST-78.</title>
        <authorList>
            <consortium name="The Broad Institute Genome Sequencing Platform"/>
            <person name="Cuomo C."/>
            <person name="Hulbert S."/>
            <person name="Chen X."/>
            <person name="Walker B."/>
            <person name="Young S.K."/>
            <person name="Zeng Q."/>
            <person name="Gargeya S."/>
            <person name="Fitzgerald M."/>
            <person name="Haas B."/>
            <person name="Abouelleil A."/>
            <person name="Alvarado L."/>
            <person name="Arachchi H.M."/>
            <person name="Berlin A.M."/>
            <person name="Chapman S.B."/>
            <person name="Goldberg J."/>
            <person name="Griggs A."/>
            <person name="Gujja S."/>
            <person name="Hansen M."/>
            <person name="Howarth C."/>
            <person name="Imamovic A."/>
            <person name="Larimer J."/>
            <person name="McCowan C."/>
            <person name="Montmayeur A."/>
            <person name="Murphy C."/>
            <person name="Neiman D."/>
            <person name="Pearson M."/>
            <person name="Priest M."/>
            <person name="Roberts A."/>
            <person name="Saif S."/>
            <person name="Shea T."/>
            <person name="Sisk P."/>
            <person name="Sykes S."/>
            <person name="Wortman J."/>
            <person name="Nusbaum C."/>
            <person name="Birren B."/>
        </authorList>
    </citation>
    <scope>NUCLEOTIDE SEQUENCE [LARGE SCALE GENOMIC DNA]</scope>
    <source>
        <strain evidence="3">race PST-78</strain>
    </source>
</reference>
<dbReference type="STRING" id="1165861.A0A0L0ULJ5"/>
<accession>A0A0L0ULJ5</accession>
<evidence type="ECO:0000313" key="2">
    <source>
        <dbReference type="EMBL" id="KNE87888.1"/>
    </source>
</evidence>
<name>A0A0L0ULJ5_9BASI</name>
<evidence type="ECO:0000256" key="1">
    <source>
        <dbReference type="SAM" id="MobiDB-lite"/>
    </source>
</evidence>
<sequence>GQKVSKKITGSELPLPKKTKTCKIKPREILTAFDKGSKDDNITFIRSKLFDAIEQASHGKIARGWPGTTTRATLKKHDIVLQVADNNFKVTPQDFCNRPGDLGEQLAQRMVAALEENWVRLIGPPAPRNEPVGLESDETNPQGTDVARVTIDVGKCKGKLQPMKTIIKRSKSTAGPPPLTEKASEKKLTCDE</sequence>
<protein>
    <submittedName>
        <fullName evidence="2">Uncharacterized protein</fullName>
    </submittedName>
</protein>
<dbReference type="EMBL" id="AJIL01003807">
    <property type="protein sequence ID" value="KNE87888.1"/>
    <property type="molecule type" value="Genomic_DNA"/>
</dbReference>
<feature type="region of interest" description="Disordered" evidence="1">
    <location>
        <begin position="165"/>
        <end position="192"/>
    </location>
</feature>
<evidence type="ECO:0000313" key="3">
    <source>
        <dbReference type="Proteomes" id="UP000054564"/>
    </source>
</evidence>
<organism evidence="2 3">
    <name type="scientific">Puccinia striiformis f. sp. tritici PST-78</name>
    <dbReference type="NCBI Taxonomy" id="1165861"/>
    <lineage>
        <taxon>Eukaryota</taxon>
        <taxon>Fungi</taxon>
        <taxon>Dikarya</taxon>
        <taxon>Basidiomycota</taxon>
        <taxon>Pucciniomycotina</taxon>
        <taxon>Pucciniomycetes</taxon>
        <taxon>Pucciniales</taxon>
        <taxon>Pucciniaceae</taxon>
        <taxon>Puccinia</taxon>
    </lineage>
</organism>
<dbReference type="OrthoDB" id="2507286at2759"/>
<feature type="compositionally biased region" description="Basic and acidic residues" evidence="1">
    <location>
        <begin position="182"/>
        <end position="192"/>
    </location>
</feature>
<comment type="caution">
    <text evidence="2">The sequence shown here is derived from an EMBL/GenBank/DDBJ whole genome shotgun (WGS) entry which is preliminary data.</text>
</comment>